<proteinExistence type="predicted"/>
<dbReference type="EMBL" id="CALNXI010000631">
    <property type="protein sequence ID" value="CAH3030397.1"/>
    <property type="molecule type" value="Genomic_DNA"/>
</dbReference>
<reference evidence="2 3" key="1">
    <citation type="submission" date="2022-05" db="EMBL/GenBank/DDBJ databases">
        <authorList>
            <consortium name="Genoscope - CEA"/>
            <person name="William W."/>
        </authorList>
    </citation>
    <scope>NUCLEOTIDE SEQUENCE [LARGE SCALE GENOMIC DNA]</scope>
</reference>
<feature type="transmembrane region" description="Helical" evidence="1">
    <location>
        <begin position="365"/>
        <end position="385"/>
    </location>
</feature>
<dbReference type="PANTHER" id="PTHR10728:SF40">
    <property type="entry name" value="PATATIN FAMILY PROTEIN"/>
    <property type="match status" value="1"/>
</dbReference>
<feature type="transmembrane region" description="Helical" evidence="1">
    <location>
        <begin position="449"/>
        <end position="467"/>
    </location>
</feature>
<feature type="transmembrane region" description="Helical" evidence="1">
    <location>
        <begin position="711"/>
        <end position="729"/>
    </location>
</feature>
<feature type="transmembrane region" description="Helical" evidence="1">
    <location>
        <begin position="425"/>
        <end position="442"/>
    </location>
</feature>
<sequence>RFKVHYYEKKSIFEEAIKVGEGEVLLISPRHPKKGVKKQERVTWKEALRDIDVDLEEGKWGIGPQQDAEDVDSLTFCCCERCHGSSLQGLSEAMCGAFPQHITANQFFTPRLFKAYHSEGYNACLEADAAEFLGAVQEKTVNTEGLSGYRYLCWKNRHRVFKRLAIQRNILVLFTFQTYSLFSMSETGLAFSGGGIRSAAFCSGVLRSLLQRNCKIDYLSCVSGGGYTGTAYLDWKYRNGKKDDPKWHQEFFDHMRENAGLMCNWQRPFRGIFDTVVLLSLMLLVSAIMPLIVWGSYLFPLVYMVDYLFGDILKADDECDSVPHDQRQPRVIFSLPDNNTENVKENVTGTEPRGDRCMITVGSEAYTRIVMFATLITLFVSLYLLSKKVQRFRSVLYFLSSFCGLLFAFTYIPFFIFYFFDRTPFWTRLLVFMLSIVAWLFFPVLRRKSSFVVVVYLYSYAVYWKVYQSTLFGITYSDYLFFRLLFASGIILWIVPALGAIQQRLVYVFNRWRLQSAFYTHASVGISGCRGIGIEDIFLLTNRSTSHRNRLNDFGPLTLRDLKGIKPEYLSNIVVNEWIINETDDYQEKYELLIMSPTKIERLDRPEGQEQFENKLDPGDIDLSAAMATSAAAVARHMGAYDQSAEGFKQLQTVLGLGMGSSMVSDNEALKRESGALRALPYVIEAIRVLPLASFPLVYFAGGEQMEDEKWVAVGVLIFFAMLFVLMIISTLKTGRKNPTVLEKVTRWFVVHVPFVRFMRQLLYVSNMGPAPPPILRLSDGGHIENLGILPLLKKRLRKIVVADGGHKSEDGHWAKDLLKALSLAREKLHCSFIGLDGRDVIEDVKEKFVNTPRLHQPRSYRFKVHYYKKKSIFEQGIKAGEGEILLLCPRHPDRGIKQDQTPVTWKGALHDINVDLEAGKWGIGPQQDAEEVESLTFCCCESCHGSYSLKSVSNAMCGAFPQHITANQFFTPRMFRAYHCEGYNACMEANAADFLNSTDKGNIFKELQT</sequence>
<comment type="caution">
    <text evidence="2">The sequence shown here is derived from an EMBL/GenBank/DDBJ whole genome shotgun (WGS) entry which is preliminary data.</text>
</comment>
<dbReference type="PANTHER" id="PTHR10728">
    <property type="entry name" value="CYTOSOLIC PHOSPHOLIPASE A2"/>
    <property type="match status" value="1"/>
</dbReference>
<feature type="transmembrane region" description="Helical" evidence="1">
    <location>
        <begin position="276"/>
        <end position="299"/>
    </location>
</feature>
<dbReference type="Gene3D" id="3.40.1090.10">
    <property type="entry name" value="Cytosolic phospholipase A2 catalytic domain"/>
    <property type="match status" value="1"/>
</dbReference>
<feature type="non-terminal residue" evidence="2">
    <location>
        <position position="1"/>
    </location>
</feature>
<name>A0ABN8MNC4_9CNID</name>
<keyword evidence="1" id="KW-1133">Transmembrane helix</keyword>
<feature type="transmembrane region" description="Helical" evidence="1">
    <location>
        <begin position="397"/>
        <end position="419"/>
    </location>
</feature>
<dbReference type="InterPro" id="IPR016035">
    <property type="entry name" value="Acyl_Trfase/lysoPLipase"/>
</dbReference>
<protein>
    <recommendedName>
        <fullName evidence="4">PNPLA domain-containing protein</fullName>
    </recommendedName>
</protein>
<keyword evidence="1" id="KW-0472">Membrane</keyword>
<accession>A0ABN8MNC4</accession>
<keyword evidence="3" id="KW-1185">Reference proteome</keyword>
<feature type="transmembrane region" description="Helical" evidence="1">
    <location>
        <begin position="679"/>
        <end position="699"/>
    </location>
</feature>
<dbReference type="Proteomes" id="UP001159427">
    <property type="component" value="Unassembled WGS sequence"/>
</dbReference>
<dbReference type="SUPFAM" id="SSF52151">
    <property type="entry name" value="FabD/lysophospholipase-like"/>
    <property type="match status" value="1"/>
</dbReference>
<gene>
    <name evidence="2" type="ORF">PEVE_00037917</name>
</gene>
<evidence type="ECO:0000313" key="2">
    <source>
        <dbReference type="EMBL" id="CAH3030397.1"/>
    </source>
</evidence>
<evidence type="ECO:0000256" key="1">
    <source>
        <dbReference type="SAM" id="Phobius"/>
    </source>
</evidence>
<organism evidence="2 3">
    <name type="scientific">Porites evermanni</name>
    <dbReference type="NCBI Taxonomy" id="104178"/>
    <lineage>
        <taxon>Eukaryota</taxon>
        <taxon>Metazoa</taxon>
        <taxon>Cnidaria</taxon>
        <taxon>Anthozoa</taxon>
        <taxon>Hexacorallia</taxon>
        <taxon>Scleractinia</taxon>
        <taxon>Fungiina</taxon>
        <taxon>Poritidae</taxon>
        <taxon>Porites</taxon>
    </lineage>
</organism>
<evidence type="ECO:0000313" key="3">
    <source>
        <dbReference type="Proteomes" id="UP001159427"/>
    </source>
</evidence>
<feature type="transmembrane region" description="Helical" evidence="1">
    <location>
        <begin position="479"/>
        <end position="501"/>
    </location>
</feature>
<evidence type="ECO:0008006" key="4">
    <source>
        <dbReference type="Google" id="ProtNLM"/>
    </source>
</evidence>
<keyword evidence="1" id="KW-0812">Transmembrane</keyword>